<dbReference type="EMBL" id="NMUH01014819">
    <property type="protein sequence ID" value="MQM23043.1"/>
    <property type="molecule type" value="Genomic_DNA"/>
</dbReference>
<reference evidence="2" key="1">
    <citation type="submission" date="2017-07" db="EMBL/GenBank/DDBJ databases">
        <title>Taro Niue Genome Assembly and Annotation.</title>
        <authorList>
            <person name="Atibalentja N."/>
            <person name="Keating K."/>
            <person name="Fields C.J."/>
        </authorList>
    </citation>
    <scope>NUCLEOTIDE SEQUENCE</scope>
    <source>
        <strain evidence="2">Niue_2</strain>
        <tissue evidence="2">Leaf</tissue>
    </source>
</reference>
<evidence type="ECO:0000313" key="3">
    <source>
        <dbReference type="Proteomes" id="UP000652761"/>
    </source>
</evidence>
<gene>
    <name evidence="2" type="ORF">Taro_056105</name>
</gene>
<keyword evidence="3" id="KW-1185">Reference proteome</keyword>
<dbReference type="AlphaFoldDB" id="A0A843XV79"/>
<dbReference type="Proteomes" id="UP000652761">
    <property type="component" value="Unassembled WGS sequence"/>
</dbReference>
<protein>
    <submittedName>
        <fullName evidence="2">Uncharacterized protein</fullName>
    </submittedName>
</protein>
<accession>A0A843XV79</accession>
<name>A0A843XV79_COLES</name>
<comment type="caution">
    <text evidence="2">The sequence shown here is derived from an EMBL/GenBank/DDBJ whole genome shotgun (WGS) entry which is preliminary data.</text>
</comment>
<organism evidence="2 3">
    <name type="scientific">Colocasia esculenta</name>
    <name type="common">Wild taro</name>
    <name type="synonym">Arum esculentum</name>
    <dbReference type="NCBI Taxonomy" id="4460"/>
    <lineage>
        <taxon>Eukaryota</taxon>
        <taxon>Viridiplantae</taxon>
        <taxon>Streptophyta</taxon>
        <taxon>Embryophyta</taxon>
        <taxon>Tracheophyta</taxon>
        <taxon>Spermatophyta</taxon>
        <taxon>Magnoliopsida</taxon>
        <taxon>Liliopsida</taxon>
        <taxon>Araceae</taxon>
        <taxon>Aroideae</taxon>
        <taxon>Colocasieae</taxon>
        <taxon>Colocasia</taxon>
    </lineage>
</organism>
<feature type="region of interest" description="Disordered" evidence="1">
    <location>
        <begin position="37"/>
        <end position="56"/>
    </location>
</feature>
<evidence type="ECO:0000313" key="2">
    <source>
        <dbReference type="EMBL" id="MQM23043.1"/>
    </source>
</evidence>
<evidence type="ECO:0000256" key="1">
    <source>
        <dbReference type="SAM" id="MobiDB-lite"/>
    </source>
</evidence>
<feature type="non-terminal residue" evidence="2">
    <location>
        <position position="131"/>
    </location>
</feature>
<sequence length="131" mass="14040">MCVIPGPAIAALSDRLPPPSLPSPTGYLRHRCPLRPATSGLADEASSPPSLPGRATSAHRRGGFLFAIAPRSCYLRPSQTRLLPAFSAVLPQTCYLLAALTFPFSRPSYVRPCEDSSSGFDCTLRCAFLHP</sequence>
<proteinExistence type="predicted"/>